<sequence length="211" mass="25333">MLDKITFIENIPENQRHRIRKVKYEKDEFLYYNEKNTFGVVLEGVAVFVRYQDDQEFFYPWTLRSGDILGVGRYFDKGDWEITVYSKTLLVLEIPEDLMEKYLLSNPDFYNSLMKKRDQFLNIGIRGFFIRLHGGVKAYLAYLLFLYSEGSNIVSFNKYIDIMKMLFSNKAMLYRVTRELIEENIIIKEKKRIVVVNRSLLKSHFEEFIYD</sequence>
<gene>
    <name evidence="1" type="ORF">PM10SUCC1_01190</name>
</gene>
<dbReference type="Gene3D" id="2.60.120.10">
    <property type="entry name" value="Jelly Rolls"/>
    <property type="match status" value="1"/>
</dbReference>
<name>A0A9W6LLD8_9FUSO</name>
<protein>
    <submittedName>
        <fullName evidence="1">Uncharacterized protein</fullName>
    </submittedName>
</protein>
<dbReference type="EMBL" id="BSDY01000001">
    <property type="protein sequence ID" value="GLI54604.1"/>
    <property type="molecule type" value="Genomic_DNA"/>
</dbReference>
<evidence type="ECO:0000313" key="1">
    <source>
        <dbReference type="EMBL" id="GLI54604.1"/>
    </source>
</evidence>
<dbReference type="InterPro" id="IPR014710">
    <property type="entry name" value="RmlC-like_jellyroll"/>
</dbReference>
<dbReference type="AlphaFoldDB" id="A0A9W6LLD8"/>
<reference evidence="1" key="1">
    <citation type="submission" date="2022-12" db="EMBL/GenBank/DDBJ databases">
        <title>Reference genome sequencing for broad-spectrum identification of bacterial and archaeal isolates by mass spectrometry.</title>
        <authorList>
            <person name="Sekiguchi Y."/>
            <person name="Tourlousse D.M."/>
        </authorList>
    </citation>
    <scope>NUCLEOTIDE SEQUENCE</scope>
    <source>
        <strain evidence="1">10succ1</strain>
    </source>
</reference>
<dbReference type="RefSeq" id="WP_281832356.1">
    <property type="nucleotide sequence ID" value="NZ_BSDY01000001.1"/>
</dbReference>
<proteinExistence type="predicted"/>
<keyword evidence="2" id="KW-1185">Reference proteome</keyword>
<organism evidence="1 2">
    <name type="scientific">Propionigenium maris DSM 9537</name>
    <dbReference type="NCBI Taxonomy" id="1123000"/>
    <lineage>
        <taxon>Bacteria</taxon>
        <taxon>Fusobacteriati</taxon>
        <taxon>Fusobacteriota</taxon>
        <taxon>Fusobacteriia</taxon>
        <taxon>Fusobacteriales</taxon>
        <taxon>Fusobacteriaceae</taxon>
        <taxon>Propionigenium</taxon>
    </lineage>
</organism>
<evidence type="ECO:0000313" key="2">
    <source>
        <dbReference type="Proteomes" id="UP001144471"/>
    </source>
</evidence>
<comment type="caution">
    <text evidence="1">The sequence shown here is derived from an EMBL/GenBank/DDBJ whole genome shotgun (WGS) entry which is preliminary data.</text>
</comment>
<dbReference type="InterPro" id="IPR018490">
    <property type="entry name" value="cNMP-bd_dom_sf"/>
</dbReference>
<accession>A0A9W6LLD8</accession>
<dbReference type="Proteomes" id="UP001144471">
    <property type="component" value="Unassembled WGS sequence"/>
</dbReference>
<dbReference type="SUPFAM" id="SSF51206">
    <property type="entry name" value="cAMP-binding domain-like"/>
    <property type="match status" value="1"/>
</dbReference>